<gene>
    <name evidence="3" type="ORF">MMAGJ_49060</name>
</gene>
<evidence type="ECO:0000313" key="3">
    <source>
        <dbReference type="EMBL" id="BBX35624.1"/>
    </source>
</evidence>
<dbReference type="Proteomes" id="UP000465622">
    <property type="component" value="Chromosome"/>
</dbReference>
<sequence length="99" mass="11172">MLNAAYGIVAVLPAVFVIARRTLVRRARTARSQGVTHRSDAEPSQHLGIGGPRPNYRTSPSTTSKGMRVFVSRLHAERAQRRLEQREFQAWLEITSEPF</sequence>
<keyword evidence="2" id="KW-0472">Membrane</keyword>
<evidence type="ECO:0000256" key="1">
    <source>
        <dbReference type="SAM" id="MobiDB-lite"/>
    </source>
</evidence>
<name>A0ABN5YBW2_MYCME</name>
<feature type="region of interest" description="Disordered" evidence="1">
    <location>
        <begin position="29"/>
        <end position="64"/>
    </location>
</feature>
<protein>
    <submittedName>
        <fullName evidence="3">Uncharacterized protein</fullName>
    </submittedName>
</protein>
<keyword evidence="2" id="KW-0812">Transmembrane</keyword>
<evidence type="ECO:0000313" key="4">
    <source>
        <dbReference type="Proteomes" id="UP000465622"/>
    </source>
</evidence>
<dbReference type="EMBL" id="AP022567">
    <property type="protein sequence ID" value="BBX35624.1"/>
    <property type="molecule type" value="Genomic_DNA"/>
</dbReference>
<organism evidence="3 4">
    <name type="scientific">Mycolicibacterium mageritense</name>
    <name type="common">Mycobacterium mageritense</name>
    <dbReference type="NCBI Taxonomy" id="53462"/>
    <lineage>
        <taxon>Bacteria</taxon>
        <taxon>Bacillati</taxon>
        <taxon>Actinomycetota</taxon>
        <taxon>Actinomycetes</taxon>
        <taxon>Mycobacteriales</taxon>
        <taxon>Mycobacteriaceae</taxon>
        <taxon>Mycolicibacterium</taxon>
    </lineage>
</organism>
<keyword evidence="2" id="KW-1133">Transmembrane helix</keyword>
<keyword evidence="4" id="KW-1185">Reference proteome</keyword>
<evidence type="ECO:0000256" key="2">
    <source>
        <dbReference type="SAM" id="Phobius"/>
    </source>
</evidence>
<reference evidence="3 4" key="1">
    <citation type="journal article" date="2019" name="Emerg. Microbes Infect.">
        <title>Comprehensive subspecies identification of 175 nontuberculous mycobacteria species based on 7547 genomic profiles.</title>
        <authorList>
            <person name="Matsumoto Y."/>
            <person name="Kinjo T."/>
            <person name="Motooka D."/>
            <person name="Nabeya D."/>
            <person name="Jung N."/>
            <person name="Uechi K."/>
            <person name="Horii T."/>
            <person name="Iida T."/>
            <person name="Fujita J."/>
            <person name="Nakamura S."/>
        </authorList>
    </citation>
    <scope>NUCLEOTIDE SEQUENCE [LARGE SCALE GENOMIC DNA]</scope>
    <source>
        <strain evidence="3 4">JCM 12375</strain>
    </source>
</reference>
<proteinExistence type="predicted"/>
<feature type="transmembrane region" description="Helical" evidence="2">
    <location>
        <begin position="6"/>
        <end position="23"/>
    </location>
</feature>
<accession>A0ABN5YBW2</accession>